<evidence type="ECO:0000256" key="5">
    <source>
        <dbReference type="ARBA" id="ARBA00022630"/>
    </source>
</evidence>
<dbReference type="PANTHER" id="PTHR11806">
    <property type="entry name" value="GLUCOSE INHIBITED DIVISION PROTEIN A"/>
    <property type="match status" value="1"/>
</dbReference>
<dbReference type="InterPro" id="IPR026904">
    <property type="entry name" value="MnmG_C"/>
</dbReference>
<dbReference type="RefSeq" id="WP_119442555.1">
    <property type="nucleotide sequence ID" value="NZ_CP170494.1"/>
</dbReference>
<keyword evidence="5 11" id="KW-0285">Flavoprotein</keyword>
<dbReference type="InterPro" id="IPR004416">
    <property type="entry name" value="MnmG"/>
</dbReference>
<dbReference type="InterPro" id="IPR036188">
    <property type="entry name" value="FAD/NAD-bd_sf"/>
</dbReference>
<dbReference type="Pfam" id="PF13932">
    <property type="entry name" value="SAM_GIDA_C"/>
    <property type="match status" value="1"/>
</dbReference>
<evidence type="ECO:0000256" key="6">
    <source>
        <dbReference type="ARBA" id="ARBA00022694"/>
    </source>
</evidence>
<dbReference type="PANTHER" id="PTHR11806:SF0">
    <property type="entry name" value="PROTEIN MTO1 HOMOLOG, MITOCHONDRIAL"/>
    <property type="match status" value="1"/>
</dbReference>
<keyword evidence="6 11" id="KW-0819">tRNA processing</keyword>
<dbReference type="InterPro" id="IPR040131">
    <property type="entry name" value="MnmG_N"/>
</dbReference>
<evidence type="ECO:0000256" key="4">
    <source>
        <dbReference type="ARBA" id="ARBA00020461"/>
    </source>
</evidence>
<evidence type="ECO:0000313" key="14">
    <source>
        <dbReference type="Proteomes" id="UP000266483"/>
    </source>
</evidence>
<protein>
    <recommendedName>
        <fullName evidence="4 11">tRNA uridine 5-carboxymethylaminomethyl modification enzyme MnmG</fullName>
    </recommendedName>
    <alternativeName>
        <fullName evidence="10 11">Glucose-inhibited division protein A</fullName>
    </alternativeName>
</protein>
<reference evidence="13 14" key="1">
    <citation type="submission" date="2017-08" db="EMBL/GenBank/DDBJ databases">
        <title>Pusillimonas indicus sp. nov., a member of the family Alcaligenaceae isolated from surface seawater.</title>
        <authorList>
            <person name="Li J."/>
        </authorList>
    </citation>
    <scope>NUCLEOTIDE SEQUENCE [LARGE SCALE GENOMIC DNA]</scope>
    <source>
        <strain evidence="13 14">17-4A</strain>
    </source>
</reference>
<evidence type="ECO:0000256" key="1">
    <source>
        <dbReference type="ARBA" id="ARBA00001974"/>
    </source>
</evidence>
<dbReference type="Gene3D" id="1.10.150.570">
    <property type="entry name" value="GidA associated domain, C-terminal subdomain"/>
    <property type="match status" value="1"/>
</dbReference>
<comment type="caution">
    <text evidence="11">Lacks conserved residue(s) required for the propagation of feature annotation.</text>
</comment>
<evidence type="ECO:0000256" key="3">
    <source>
        <dbReference type="ARBA" id="ARBA00007653"/>
    </source>
</evidence>
<keyword evidence="7 11" id="KW-0274">FAD</keyword>
<dbReference type="EMBL" id="NQOU01000004">
    <property type="protein sequence ID" value="RII82605.1"/>
    <property type="molecule type" value="Genomic_DNA"/>
</dbReference>
<comment type="cofactor">
    <cofactor evidence="1 11">
        <name>FAD</name>
        <dbReference type="ChEBI" id="CHEBI:57692"/>
    </cofactor>
</comment>
<dbReference type="Pfam" id="PF21680">
    <property type="entry name" value="GIDA_C_1st"/>
    <property type="match status" value="1"/>
</dbReference>
<feature type="domain" description="tRNA uridine 5-carboxymethylaminomethyl modification enzyme C-terminal subdomain" evidence="12">
    <location>
        <begin position="555"/>
        <end position="626"/>
    </location>
</feature>
<evidence type="ECO:0000256" key="9">
    <source>
        <dbReference type="ARBA" id="ARBA00025948"/>
    </source>
</evidence>
<evidence type="ECO:0000313" key="13">
    <source>
        <dbReference type="EMBL" id="RII82605.1"/>
    </source>
</evidence>
<evidence type="ECO:0000256" key="10">
    <source>
        <dbReference type="ARBA" id="ARBA00031800"/>
    </source>
</evidence>
<comment type="function">
    <text evidence="2 11">NAD-binding protein involved in the addition of a carboxymethylaminomethyl (cmnm) group at the wobble position (U34) of certain tRNAs, forming tRNA-cmnm(5)s(2)U34.</text>
</comment>
<dbReference type="Gene3D" id="3.50.50.60">
    <property type="entry name" value="FAD/NAD(P)-binding domain"/>
    <property type="match status" value="2"/>
</dbReference>
<dbReference type="PROSITE" id="PS01280">
    <property type="entry name" value="GIDA_1"/>
    <property type="match status" value="1"/>
</dbReference>
<comment type="subcellular location">
    <subcellularLocation>
        <location evidence="11">Cytoplasm</location>
    </subcellularLocation>
</comment>
<dbReference type="Proteomes" id="UP000266483">
    <property type="component" value="Unassembled WGS sequence"/>
</dbReference>
<dbReference type="InterPro" id="IPR049312">
    <property type="entry name" value="GIDA_C_N"/>
</dbReference>
<gene>
    <name evidence="11" type="primary">mnmG</name>
    <name evidence="11" type="synonym">gidA</name>
    <name evidence="13" type="ORF">CJO09_12035</name>
</gene>
<organism evidence="13 14">
    <name type="scientific">Neopusillimonas maritima</name>
    <dbReference type="NCBI Taxonomy" id="2026239"/>
    <lineage>
        <taxon>Bacteria</taxon>
        <taxon>Pseudomonadati</taxon>
        <taxon>Pseudomonadota</taxon>
        <taxon>Betaproteobacteria</taxon>
        <taxon>Burkholderiales</taxon>
        <taxon>Alcaligenaceae</taxon>
        <taxon>Neopusillimonas</taxon>
    </lineage>
</organism>
<dbReference type="PROSITE" id="PS01281">
    <property type="entry name" value="GIDA_2"/>
    <property type="match status" value="1"/>
</dbReference>
<feature type="binding site" evidence="11">
    <location>
        <begin position="13"/>
        <end position="18"/>
    </location>
    <ligand>
        <name>FAD</name>
        <dbReference type="ChEBI" id="CHEBI:57692"/>
    </ligand>
</feature>
<dbReference type="InterPro" id="IPR002218">
    <property type="entry name" value="MnmG-rel"/>
</dbReference>
<dbReference type="Pfam" id="PF01134">
    <property type="entry name" value="GIDA"/>
    <property type="match status" value="1"/>
</dbReference>
<evidence type="ECO:0000256" key="11">
    <source>
        <dbReference type="HAMAP-Rule" id="MF_00129"/>
    </source>
</evidence>
<dbReference type="SUPFAM" id="SSF51905">
    <property type="entry name" value="FAD/NAD(P)-binding domain"/>
    <property type="match status" value="1"/>
</dbReference>
<dbReference type="InterPro" id="IPR047001">
    <property type="entry name" value="MnmG_C_subdom"/>
</dbReference>
<accession>A0ABX9MUJ7</accession>
<dbReference type="SMART" id="SM01228">
    <property type="entry name" value="GIDA_assoc_3"/>
    <property type="match status" value="1"/>
</dbReference>
<evidence type="ECO:0000256" key="8">
    <source>
        <dbReference type="ARBA" id="ARBA00023027"/>
    </source>
</evidence>
<dbReference type="InterPro" id="IPR020595">
    <property type="entry name" value="MnmG-rel_CS"/>
</dbReference>
<evidence type="ECO:0000256" key="2">
    <source>
        <dbReference type="ARBA" id="ARBA00003717"/>
    </source>
</evidence>
<keyword evidence="8 11" id="KW-0520">NAD</keyword>
<dbReference type="HAMAP" id="MF_00129">
    <property type="entry name" value="MnmG_GidA"/>
    <property type="match status" value="1"/>
</dbReference>
<keyword evidence="11" id="KW-0963">Cytoplasm</keyword>
<comment type="caution">
    <text evidence="13">The sequence shown here is derived from an EMBL/GenBank/DDBJ whole genome shotgun (WGS) entry which is preliminary data.</text>
</comment>
<comment type="subunit">
    <text evidence="9 11">Homodimer. Heterotetramer of two MnmE and two MnmG subunits.</text>
</comment>
<dbReference type="NCBIfam" id="TIGR00136">
    <property type="entry name" value="mnmG_gidA"/>
    <property type="match status" value="1"/>
</dbReference>
<name>A0ABX9MUJ7_9BURK</name>
<feature type="binding site" evidence="11">
    <location>
        <begin position="276"/>
        <end position="290"/>
    </location>
    <ligand>
        <name>NAD(+)</name>
        <dbReference type="ChEBI" id="CHEBI:57540"/>
    </ligand>
</feature>
<keyword evidence="14" id="KW-1185">Reference proteome</keyword>
<evidence type="ECO:0000256" key="7">
    <source>
        <dbReference type="ARBA" id="ARBA00022827"/>
    </source>
</evidence>
<proteinExistence type="inferred from homology"/>
<evidence type="ECO:0000259" key="12">
    <source>
        <dbReference type="SMART" id="SM01228"/>
    </source>
</evidence>
<dbReference type="InterPro" id="IPR044920">
    <property type="entry name" value="MnmG_C_subdom_sf"/>
</dbReference>
<comment type="similarity">
    <text evidence="3 11">Belongs to the MnmG family.</text>
</comment>
<dbReference type="Gene3D" id="1.10.10.1800">
    <property type="entry name" value="tRNA uridine 5-carboxymethylaminomethyl modification enzyme MnmG/GidA"/>
    <property type="match status" value="1"/>
</dbReference>
<sequence length="638" mass="70631">MIYPDTFDVIVVGGGHAGTEAALASARTGAKTLLLTHNIDTLGQMSCNPSIGGIGKGHLVKEVDAMGGAMALATDKAGIQFRILNRSKGPAVRATRAQADRSLYRQAIRTVLENQANLTIFQQSVEDLMIEGEKVVGAVTKIGLKFKGRAVVLTAGTFLNGLIHVGLDNYSAGRAGDPPAISLAQRLKELKLPQGRLKTGTPPRIDARTVDFSKTLAQPGDLDPIPVFSFMGNVDMHPEQVPCWITHTNERTHDIIRSGLDRSPMYSDQGQIEGVGPRYCPSIEDKIHRFADKPSHQIFLEPEGFTTTEIYPNGVSTSLPFDIQLAMIRTLPGLENANIMRPGYAIEYDYYDPRELKFSLETKAINGLFFAGQINGTTGYEEAAAQGLVAGLNAARFVKDLEPWLPKRNEAYMGVLVDDLITRGVSEPYRMFTSRAEYRLSLREDNADMRLTDQARQMGLIGDAQWDAFNRKRDAVEAEVARLKSTWVQPQKLSSESAERVLGKQIEREYSLHDLLKRPNVQYETLADLKDTEGESLAGVLVKEAHVSEQVEIQIKYAGYVNRQQEEVKKQAELEDQLIPDEINYDAIHSLSIEVRQKLKQSRPQTIGQARRVSGVTPAAISLLLIHIKRLQYGRKVA</sequence>